<name>A0A1S8KNI7_9LACT</name>
<dbReference type="GO" id="GO:0008641">
    <property type="term" value="F:ubiquitin-like modifier activating enzyme activity"/>
    <property type="evidence" value="ECO:0007669"/>
    <property type="project" value="InterPro"/>
</dbReference>
<dbReference type="SUPFAM" id="SSF69572">
    <property type="entry name" value="Activating enzymes of the ubiquitin-like proteins"/>
    <property type="match status" value="1"/>
</dbReference>
<gene>
    <name evidence="2" type="ORF">BWX42_05820</name>
</gene>
<dbReference type="InterPro" id="IPR000594">
    <property type="entry name" value="ThiF_NAD_FAD-bd"/>
</dbReference>
<dbReference type="PANTHER" id="PTHR43267">
    <property type="entry name" value="TRNA THREONYLCARBAMOYLADENOSINE DEHYDRATASE"/>
    <property type="match status" value="1"/>
</dbReference>
<comment type="caution">
    <text evidence="2">The sequence shown here is derived from an EMBL/GenBank/DDBJ whole genome shotgun (WGS) entry which is preliminary data.</text>
</comment>
<evidence type="ECO:0000313" key="3">
    <source>
        <dbReference type="Proteomes" id="UP000190409"/>
    </source>
</evidence>
<sequence length="605" mass="71136">MFRLKTELFWVLNEMGIEVFYQNKQLNRLIVTDKDEQVFEFLEFLVTPRTINEIKKYPNLTIIEKDHILTHLINNNYITNSESTNSRTEAFLNTYPQVNNDNILNKISNCNILIIGVGTATSYLIEILYKIGIKNITVIDGDIVEQKNLQAQIYNKDDIGKFKVEVLKKKYNDIISIVDFVYSYDQLCKMVTINKFNYVVNGADQITIMRSLLEAKKKNMLRCPLIESGYGVLQQNTSIIHSKQKAEDTLRQLNTITNSGYRWIISNSGSIFNSIFSAFSIAKLIFDDIGEISYSTSGFADFLQNRYFIGSDLDREYFEMFSEELHENQVYTSELNTSKGWLYNITKSNIFSLKLSEQDREQLSLTDIERHFLFSSLPYEKMKNIELSLEHIVINDDVLNNIKYQSVVDNLIIYVEEMFESNISKRIKNVLNKNIIDTLFKNTKQQLKTIKIRNNWWIINTSYKNNIEKILNIVHECFHIVYWDVTQDPYLHEKFVMNNELAFYAELSKENDQYKELLKKYLVIRSQQFLSNSTVLAYEKAVVTNNLNRFQIEFNDLVKNRLNLLVELLSKKINCSIPFYLLKYYNAYSDNIYKFKQLIEEEGNL</sequence>
<feature type="domain" description="THIF-type NAD/FAD binding fold" evidence="1">
    <location>
        <begin position="102"/>
        <end position="240"/>
    </location>
</feature>
<dbReference type="AlphaFoldDB" id="A0A1S8KNI7"/>
<accession>A0A1S8KNI7</accession>
<dbReference type="Proteomes" id="UP000190409">
    <property type="component" value="Unassembled WGS sequence"/>
</dbReference>
<dbReference type="GO" id="GO:0061503">
    <property type="term" value="F:tRNA threonylcarbamoyladenosine dehydratase"/>
    <property type="evidence" value="ECO:0007669"/>
    <property type="project" value="TreeGrafter"/>
</dbReference>
<dbReference type="Gene3D" id="3.40.50.720">
    <property type="entry name" value="NAD(P)-binding Rossmann-like Domain"/>
    <property type="match status" value="1"/>
</dbReference>
<dbReference type="GO" id="GO:0061504">
    <property type="term" value="P:cyclic threonylcarbamoyladenosine biosynthetic process"/>
    <property type="evidence" value="ECO:0007669"/>
    <property type="project" value="TreeGrafter"/>
</dbReference>
<evidence type="ECO:0000313" key="2">
    <source>
        <dbReference type="EMBL" id="OOL81307.1"/>
    </source>
</evidence>
<dbReference type="PANTHER" id="PTHR43267:SF1">
    <property type="entry name" value="TRNA THREONYLCARBAMOYLADENOSINE DEHYDRATASE"/>
    <property type="match status" value="1"/>
</dbReference>
<dbReference type="Pfam" id="PF00899">
    <property type="entry name" value="ThiF"/>
    <property type="match status" value="1"/>
</dbReference>
<proteinExistence type="predicted"/>
<evidence type="ECO:0000259" key="1">
    <source>
        <dbReference type="Pfam" id="PF00899"/>
    </source>
</evidence>
<dbReference type="InterPro" id="IPR035985">
    <property type="entry name" value="Ubiquitin-activating_enz"/>
</dbReference>
<protein>
    <recommendedName>
        <fullName evidence="1">THIF-type NAD/FAD binding fold domain-containing protein</fullName>
    </recommendedName>
</protein>
<organism evidence="2 3">
    <name type="scientific">Dolosigranulum pigrum</name>
    <dbReference type="NCBI Taxonomy" id="29394"/>
    <lineage>
        <taxon>Bacteria</taxon>
        <taxon>Bacillati</taxon>
        <taxon>Bacillota</taxon>
        <taxon>Bacilli</taxon>
        <taxon>Lactobacillales</taxon>
        <taxon>Carnobacteriaceae</taxon>
        <taxon>Dolosigranulum</taxon>
    </lineage>
</organism>
<dbReference type="InterPro" id="IPR045886">
    <property type="entry name" value="ThiF/MoeB/HesA"/>
</dbReference>
<reference evidence="2 3" key="1">
    <citation type="submission" date="2017-01" db="EMBL/GenBank/DDBJ databases">
        <title>Complete Genome Sequence of Dolosigranulum pigrum isolated from a Patient with interstitial lung disease.</title>
        <authorList>
            <person name="Mukhopadhyay R."/>
            <person name="Joaquin J."/>
            <person name="Hogue R."/>
            <person name="Fitzgerald S."/>
            <person name="Jospin G."/>
            <person name="Eisen J.A."/>
            <person name="Chaturvedi V."/>
        </authorList>
    </citation>
    <scope>NUCLEOTIDE SEQUENCE [LARGE SCALE GENOMIC DNA]</scope>
    <source>
        <strain evidence="2 3">15S00348</strain>
    </source>
</reference>
<dbReference type="EMBL" id="MUYF01000003">
    <property type="protein sequence ID" value="OOL81307.1"/>
    <property type="molecule type" value="Genomic_DNA"/>
</dbReference>